<keyword evidence="2" id="KW-1133">Transmembrane helix</keyword>
<name>A0A220U9E5_9MICO</name>
<accession>A0A220U9E5</accession>
<evidence type="ECO:0000256" key="2">
    <source>
        <dbReference type="SAM" id="Phobius"/>
    </source>
</evidence>
<keyword evidence="2" id="KW-0812">Transmembrane</keyword>
<evidence type="ECO:0000256" key="1">
    <source>
        <dbReference type="SAM" id="MobiDB-lite"/>
    </source>
</evidence>
<dbReference type="AlphaFoldDB" id="A0A220U9E5"/>
<proteinExistence type="predicted"/>
<feature type="transmembrane region" description="Helical" evidence="2">
    <location>
        <begin position="34"/>
        <end position="59"/>
    </location>
</feature>
<sequence length="65" mass="6778">MTSPESPTPEPGSHERFTPPPAEPVSQAEARSNFFLAAVLSGAGCLLVLLVVLALMLLCTAGMPR</sequence>
<keyword evidence="2" id="KW-0472">Membrane</keyword>
<gene>
    <name evidence="3" type="ORF">CFK39_01400</name>
</gene>
<reference evidence="4" key="1">
    <citation type="submission" date="2017-07" db="EMBL/GenBank/DDBJ databases">
        <title>Brachybacterium sp. VR2415.</title>
        <authorList>
            <person name="Tak E.J."/>
            <person name="Bae J.-W."/>
        </authorList>
    </citation>
    <scope>NUCLEOTIDE SEQUENCE [LARGE SCALE GENOMIC DNA]</scope>
    <source>
        <strain evidence="4">VR2415</strain>
    </source>
</reference>
<feature type="compositionally biased region" description="Pro residues" evidence="1">
    <location>
        <begin position="1"/>
        <end position="10"/>
    </location>
</feature>
<evidence type="ECO:0000313" key="4">
    <source>
        <dbReference type="Proteomes" id="UP000198398"/>
    </source>
</evidence>
<organism evidence="3 4">
    <name type="scientific">Brachybacterium avium</name>
    <dbReference type="NCBI Taxonomy" id="2017485"/>
    <lineage>
        <taxon>Bacteria</taxon>
        <taxon>Bacillati</taxon>
        <taxon>Actinomycetota</taxon>
        <taxon>Actinomycetes</taxon>
        <taxon>Micrococcales</taxon>
        <taxon>Dermabacteraceae</taxon>
        <taxon>Brachybacterium</taxon>
    </lineage>
</organism>
<evidence type="ECO:0000313" key="3">
    <source>
        <dbReference type="EMBL" id="ASK64717.1"/>
    </source>
</evidence>
<protein>
    <submittedName>
        <fullName evidence="3">Uncharacterized protein</fullName>
    </submittedName>
</protein>
<dbReference type="EMBL" id="CP022316">
    <property type="protein sequence ID" value="ASK64717.1"/>
    <property type="molecule type" value="Genomic_DNA"/>
</dbReference>
<dbReference type="Proteomes" id="UP000198398">
    <property type="component" value="Chromosome"/>
</dbReference>
<feature type="region of interest" description="Disordered" evidence="1">
    <location>
        <begin position="1"/>
        <end position="25"/>
    </location>
</feature>
<dbReference type="KEGG" id="brv:CFK39_01400"/>
<dbReference type="RefSeq" id="WP_089063965.1">
    <property type="nucleotide sequence ID" value="NZ_CP022316.1"/>
</dbReference>
<keyword evidence="4" id="KW-1185">Reference proteome</keyword>